<evidence type="ECO:0000313" key="2">
    <source>
        <dbReference type="EMBL" id="QEX15762.1"/>
    </source>
</evidence>
<dbReference type="InterPro" id="IPR032710">
    <property type="entry name" value="NTF2-like_dom_sf"/>
</dbReference>
<proteinExistence type="predicted"/>
<dbReference type="Pfam" id="PF12680">
    <property type="entry name" value="SnoaL_2"/>
    <property type="match status" value="1"/>
</dbReference>
<dbReference type="RefSeq" id="WP_191908429.1">
    <property type="nucleotide sequence ID" value="NZ_CP042906.1"/>
</dbReference>
<gene>
    <name evidence="2" type="ORF">FRZ44_10490</name>
</gene>
<dbReference type="InterPro" id="IPR037401">
    <property type="entry name" value="SnoaL-like"/>
</dbReference>
<dbReference type="Gene3D" id="3.10.450.50">
    <property type="match status" value="1"/>
</dbReference>
<accession>A0A5J6MED3</accession>
<sequence length="146" mass="15779">MSQERLPAGLELSTSSGADAPGSLAAAMARITAYWDDECARDLDKLMTHFTRDAEVITPDGAYRGHEAVAALYQKSFDSFPGLKVDVKAGFAGQGAHCVEYRAVLTDTANNDWLVEGINLMRLERGLICSLRSFEDAPRRLPAGGT</sequence>
<organism evidence="2 3">
    <name type="scientific">Hypericibacter terrae</name>
    <dbReference type="NCBI Taxonomy" id="2602015"/>
    <lineage>
        <taxon>Bacteria</taxon>
        <taxon>Pseudomonadati</taxon>
        <taxon>Pseudomonadota</taxon>
        <taxon>Alphaproteobacteria</taxon>
        <taxon>Rhodospirillales</taxon>
        <taxon>Dongiaceae</taxon>
        <taxon>Hypericibacter</taxon>
    </lineage>
</organism>
<dbReference type="AlphaFoldDB" id="A0A5J6MED3"/>
<keyword evidence="3" id="KW-1185">Reference proteome</keyword>
<dbReference type="KEGG" id="htq:FRZ44_10490"/>
<reference evidence="2 3" key="1">
    <citation type="submission" date="2019-08" db="EMBL/GenBank/DDBJ databases">
        <title>Hyperibacter terrae gen. nov., sp. nov. and Hyperibacter viscosus sp. nov., two new members in the family Rhodospirillaceae isolated from the rhizosphere of Hypericum perforatum.</title>
        <authorList>
            <person name="Noviana Z."/>
        </authorList>
    </citation>
    <scope>NUCLEOTIDE SEQUENCE [LARGE SCALE GENOMIC DNA]</scope>
    <source>
        <strain evidence="2 3">R5913</strain>
    </source>
</reference>
<evidence type="ECO:0000313" key="3">
    <source>
        <dbReference type="Proteomes" id="UP000326202"/>
    </source>
</evidence>
<evidence type="ECO:0000259" key="1">
    <source>
        <dbReference type="Pfam" id="PF12680"/>
    </source>
</evidence>
<dbReference type="Proteomes" id="UP000326202">
    <property type="component" value="Chromosome"/>
</dbReference>
<dbReference type="SUPFAM" id="SSF54427">
    <property type="entry name" value="NTF2-like"/>
    <property type="match status" value="1"/>
</dbReference>
<name>A0A5J6MED3_9PROT</name>
<dbReference type="EMBL" id="CP042906">
    <property type="protein sequence ID" value="QEX15762.1"/>
    <property type="molecule type" value="Genomic_DNA"/>
</dbReference>
<protein>
    <recommendedName>
        <fullName evidence="1">SnoaL-like domain-containing protein</fullName>
    </recommendedName>
</protein>
<feature type="domain" description="SnoaL-like" evidence="1">
    <location>
        <begin position="33"/>
        <end position="129"/>
    </location>
</feature>